<dbReference type="Proteomes" id="UP000622552">
    <property type="component" value="Unassembled WGS sequence"/>
</dbReference>
<dbReference type="InterPro" id="IPR036365">
    <property type="entry name" value="PGBD-like_sf"/>
</dbReference>
<dbReference type="EMBL" id="JADOUF010000001">
    <property type="protein sequence ID" value="MBG6141145.1"/>
    <property type="molecule type" value="Genomic_DNA"/>
</dbReference>
<dbReference type="InterPro" id="IPR002477">
    <property type="entry name" value="Peptidoglycan-bd-like"/>
</dbReference>
<sequence>MATIATTTMQKFARDWENAIVSAEFSGIVGDRAHARSGGYHISREDQPGSNYSVQLAEDKLGDSRWASAVDMSMNAADMALVTGRLLASAKDPADPRLDFTREFYGTTNGRDVTGWDTYYNRPSSSDSSHLWHVHVSFLRKHADNPAAMSAVLSVITGQPAPGGGTPTPQPGYPAWPGREFAYTPGRPQMNGGDVRTWQQRMSARGWSIGVDGWYGPQSASVARQFQAEKGLTVDGIVGPQTWAAAWTAPIT</sequence>
<dbReference type="AlphaFoldDB" id="A0A8J7GNM0"/>
<dbReference type="RefSeq" id="WP_197007608.1">
    <property type="nucleotide sequence ID" value="NZ_JADOUF010000001.1"/>
</dbReference>
<reference evidence="2" key="1">
    <citation type="submission" date="2020-11" db="EMBL/GenBank/DDBJ databases">
        <title>Sequencing the genomes of 1000 actinobacteria strains.</title>
        <authorList>
            <person name="Klenk H.-P."/>
        </authorList>
    </citation>
    <scope>NUCLEOTIDE SEQUENCE</scope>
    <source>
        <strain evidence="2">DSM 45356</strain>
    </source>
</reference>
<accession>A0A8J7GNM0</accession>
<dbReference type="InterPro" id="IPR036366">
    <property type="entry name" value="PGBDSf"/>
</dbReference>
<keyword evidence="3" id="KW-1185">Reference proteome</keyword>
<dbReference type="Pfam" id="PF01471">
    <property type="entry name" value="PG_binding_1"/>
    <property type="match status" value="1"/>
</dbReference>
<evidence type="ECO:0000313" key="3">
    <source>
        <dbReference type="Proteomes" id="UP000622552"/>
    </source>
</evidence>
<evidence type="ECO:0000259" key="1">
    <source>
        <dbReference type="Pfam" id="PF01471"/>
    </source>
</evidence>
<dbReference type="Gene3D" id="1.10.101.10">
    <property type="entry name" value="PGBD-like superfamily/PGBD"/>
    <property type="match status" value="1"/>
</dbReference>
<organism evidence="2 3">
    <name type="scientific">Longispora fulva</name>
    <dbReference type="NCBI Taxonomy" id="619741"/>
    <lineage>
        <taxon>Bacteria</taxon>
        <taxon>Bacillati</taxon>
        <taxon>Actinomycetota</taxon>
        <taxon>Actinomycetes</taxon>
        <taxon>Micromonosporales</taxon>
        <taxon>Micromonosporaceae</taxon>
        <taxon>Longispora</taxon>
    </lineage>
</organism>
<proteinExistence type="predicted"/>
<comment type="caution">
    <text evidence="2">The sequence shown here is derived from an EMBL/GenBank/DDBJ whole genome shotgun (WGS) entry which is preliminary data.</text>
</comment>
<protein>
    <recommendedName>
        <fullName evidence="1">Peptidoglycan binding-like domain-containing protein</fullName>
    </recommendedName>
</protein>
<gene>
    <name evidence="2" type="ORF">IW245_007339</name>
</gene>
<dbReference type="SUPFAM" id="SSF47090">
    <property type="entry name" value="PGBD-like"/>
    <property type="match status" value="1"/>
</dbReference>
<name>A0A8J7GNM0_9ACTN</name>
<feature type="domain" description="Peptidoglycan binding-like" evidence="1">
    <location>
        <begin position="191"/>
        <end position="245"/>
    </location>
</feature>
<evidence type="ECO:0000313" key="2">
    <source>
        <dbReference type="EMBL" id="MBG6141145.1"/>
    </source>
</evidence>